<evidence type="ECO:0000313" key="2">
    <source>
        <dbReference type="EMBL" id="SHO51742.1"/>
    </source>
</evidence>
<accession>A0A1M7YGI3</accession>
<dbReference type="STRING" id="1121345.SAMN02745217_03306"/>
<feature type="transmembrane region" description="Helical" evidence="1">
    <location>
        <begin position="21"/>
        <end position="38"/>
    </location>
</feature>
<name>A0A1M7YGI3_9FIRM</name>
<protein>
    <submittedName>
        <fullName evidence="2">Uncharacterized protein</fullName>
    </submittedName>
</protein>
<keyword evidence="3" id="KW-1185">Reference proteome</keyword>
<reference evidence="2 3" key="1">
    <citation type="submission" date="2016-12" db="EMBL/GenBank/DDBJ databases">
        <authorList>
            <person name="Song W.-J."/>
            <person name="Kurnit D.M."/>
        </authorList>
    </citation>
    <scope>NUCLEOTIDE SEQUENCE [LARGE SCALE GENOMIC DNA]</scope>
    <source>
        <strain evidence="2 3">DSM 12503</strain>
    </source>
</reference>
<dbReference type="RefSeq" id="WP_073589969.1">
    <property type="nucleotide sequence ID" value="NZ_FRFD01000010.1"/>
</dbReference>
<evidence type="ECO:0000313" key="3">
    <source>
        <dbReference type="Proteomes" id="UP000184612"/>
    </source>
</evidence>
<sequence>MFIKEIDNNEKVIKKDFYASLLMTIFVVTLTILKNVFFPKINHITNISIIGDTLIFICLILFDVMSLYKYLVLKLKKAVIYFISKKVEIFLKNISIIMGISGIIILNINIFI</sequence>
<evidence type="ECO:0000256" key="1">
    <source>
        <dbReference type="SAM" id="Phobius"/>
    </source>
</evidence>
<gene>
    <name evidence="2" type="ORF">SAMN02745217_03306</name>
</gene>
<dbReference type="EMBL" id="FRFD01000010">
    <property type="protein sequence ID" value="SHO51742.1"/>
    <property type="molecule type" value="Genomic_DNA"/>
</dbReference>
<keyword evidence="1" id="KW-0472">Membrane</keyword>
<proteinExistence type="predicted"/>
<keyword evidence="1" id="KW-1133">Transmembrane helix</keyword>
<feature type="transmembrane region" description="Helical" evidence="1">
    <location>
        <begin position="44"/>
        <end position="68"/>
    </location>
</feature>
<organism evidence="2 3">
    <name type="scientific">Anaerocolumna xylanovorans DSM 12503</name>
    <dbReference type="NCBI Taxonomy" id="1121345"/>
    <lineage>
        <taxon>Bacteria</taxon>
        <taxon>Bacillati</taxon>
        <taxon>Bacillota</taxon>
        <taxon>Clostridia</taxon>
        <taxon>Lachnospirales</taxon>
        <taxon>Lachnospiraceae</taxon>
        <taxon>Anaerocolumna</taxon>
    </lineage>
</organism>
<dbReference type="AlphaFoldDB" id="A0A1M7YGI3"/>
<dbReference type="Proteomes" id="UP000184612">
    <property type="component" value="Unassembled WGS sequence"/>
</dbReference>
<feature type="transmembrane region" description="Helical" evidence="1">
    <location>
        <begin position="89"/>
        <end position="111"/>
    </location>
</feature>
<keyword evidence="1" id="KW-0812">Transmembrane</keyword>